<evidence type="ECO:0000256" key="4">
    <source>
        <dbReference type="SAM" id="Coils"/>
    </source>
</evidence>
<name>A0A8J4TVY6_CLAMG</name>
<evidence type="ECO:0000256" key="2">
    <source>
        <dbReference type="ARBA" id="ARBA00022771"/>
    </source>
</evidence>
<keyword evidence="4" id="KW-0175">Coiled coil</keyword>
<dbReference type="PANTHER" id="PTHR25465">
    <property type="entry name" value="B-BOX DOMAIN CONTAINING"/>
    <property type="match status" value="1"/>
</dbReference>
<dbReference type="PANTHER" id="PTHR25465:SF5">
    <property type="entry name" value="E3 UBIQUITIN_ISG15 LIGASE TRIM25-RELATED"/>
    <property type="match status" value="1"/>
</dbReference>
<feature type="non-terminal residue" evidence="6">
    <location>
        <position position="169"/>
    </location>
</feature>
<dbReference type="EMBL" id="QNUK01000185">
    <property type="protein sequence ID" value="KAF5898849.1"/>
    <property type="molecule type" value="Genomic_DNA"/>
</dbReference>
<dbReference type="InterPro" id="IPR058030">
    <property type="entry name" value="TRIM8/14/16/25/29/45/65_CC"/>
</dbReference>
<feature type="domain" description="TRIM8/14/16/25/29/45/65 coiled-coil region" evidence="5">
    <location>
        <begin position="14"/>
        <end position="150"/>
    </location>
</feature>
<dbReference type="AlphaFoldDB" id="A0A8J4TVY6"/>
<dbReference type="GO" id="GO:0016874">
    <property type="term" value="F:ligase activity"/>
    <property type="evidence" value="ECO:0007669"/>
    <property type="project" value="UniProtKB-KW"/>
</dbReference>
<evidence type="ECO:0000259" key="5">
    <source>
        <dbReference type="Pfam" id="PF25600"/>
    </source>
</evidence>
<keyword evidence="6" id="KW-0436">Ligase</keyword>
<feature type="coiled-coil region" evidence="4">
    <location>
        <begin position="7"/>
        <end position="41"/>
    </location>
</feature>
<comment type="caution">
    <text evidence="6">The sequence shown here is derived from an EMBL/GenBank/DDBJ whole genome shotgun (WGS) entry which is preliminary data.</text>
</comment>
<evidence type="ECO:0000313" key="7">
    <source>
        <dbReference type="Proteomes" id="UP000727407"/>
    </source>
</evidence>
<protein>
    <submittedName>
        <fullName evidence="6">E3 ubiquitin/ISG15 ligase TRIM25-like</fullName>
    </submittedName>
</protein>
<dbReference type="Pfam" id="PF25600">
    <property type="entry name" value="TRIM_CC"/>
    <property type="match status" value="1"/>
</dbReference>
<keyword evidence="7" id="KW-1185">Reference proteome</keyword>
<gene>
    <name evidence="6" type="ORF">DAT39_011439</name>
</gene>
<evidence type="ECO:0000313" key="6">
    <source>
        <dbReference type="EMBL" id="KAF5898849.1"/>
    </source>
</evidence>
<reference evidence="6" key="1">
    <citation type="submission" date="2020-07" db="EMBL/GenBank/DDBJ databases">
        <title>Clarias magur genome sequencing, assembly and annotation.</title>
        <authorList>
            <person name="Kushwaha B."/>
            <person name="Kumar R."/>
            <person name="Das P."/>
            <person name="Joshi C.G."/>
            <person name="Kumar D."/>
            <person name="Nagpure N.S."/>
            <person name="Pandey M."/>
            <person name="Agarwal S."/>
            <person name="Srivastava S."/>
            <person name="Singh M."/>
            <person name="Sahoo L."/>
            <person name="Jayasankar P."/>
            <person name="Meher P.K."/>
            <person name="Koringa P.G."/>
            <person name="Iquebal M.A."/>
            <person name="Das S.P."/>
            <person name="Bit A."/>
            <person name="Patnaik S."/>
            <person name="Patel N."/>
            <person name="Shah T.M."/>
            <person name="Hinsu A."/>
            <person name="Jena J.K."/>
        </authorList>
    </citation>
    <scope>NUCLEOTIDE SEQUENCE</scope>
    <source>
        <strain evidence="6">CIFAMagur01</strain>
        <tissue evidence="6">Testis</tissue>
    </source>
</reference>
<dbReference type="OrthoDB" id="9903688at2759"/>
<evidence type="ECO:0000256" key="1">
    <source>
        <dbReference type="ARBA" id="ARBA00022723"/>
    </source>
</evidence>
<dbReference type="InterPro" id="IPR051051">
    <property type="entry name" value="E3_ubiq-ligase_TRIM/RNF"/>
</dbReference>
<organism evidence="6 7">
    <name type="scientific">Clarias magur</name>
    <name type="common">Asian catfish</name>
    <name type="synonym">Macropteronotus magur</name>
    <dbReference type="NCBI Taxonomy" id="1594786"/>
    <lineage>
        <taxon>Eukaryota</taxon>
        <taxon>Metazoa</taxon>
        <taxon>Chordata</taxon>
        <taxon>Craniata</taxon>
        <taxon>Vertebrata</taxon>
        <taxon>Euteleostomi</taxon>
        <taxon>Actinopterygii</taxon>
        <taxon>Neopterygii</taxon>
        <taxon>Teleostei</taxon>
        <taxon>Ostariophysi</taxon>
        <taxon>Siluriformes</taxon>
        <taxon>Clariidae</taxon>
        <taxon>Clarias</taxon>
    </lineage>
</organism>
<accession>A0A8J4TVY6</accession>
<dbReference type="Proteomes" id="UP000727407">
    <property type="component" value="Unassembled WGS sequence"/>
</dbReference>
<keyword evidence="2" id="KW-0863">Zinc-finger</keyword>
<feature type="non-terminal residue" evidence="6">
    <location>
        <position position="1"/>
    </location>
</feature>
<keyword evidence="1" id="KW-0479">Metal-binding</keyword>
<sequence>KELLNVQRQWQEKIQEREKELQKLTQAVESYKQSAQTAVQENERIFTELIEFIKTRRSEVTQLIRAQEKDAVTQAEEVIMKLEQELAVLRVKNTELDELSRREDTIHYLQSFQSLVTPPEYSQLPTIMTGSFYPFKDVVSLLQGQFEKILSDVTTVLILPPQSKKECLQ</sequence>
<keyword evidence="3" id="KW-0862">Zinc</keyword>
<dbReference type="GO" id="GO:0008270">
    <property type="term" value="F:zinc ion binding"/>
    <property type="evidence" value="ECO:0007669"/>
    <property type="project" value="UniProtKB-KW"/>
</dbReference>
<feature type="coiled-coil region" evidence="4">
    <location>
        <begin position="65"/>
        <end position="102"/>
    </location>
</feature>
<evidence type="ECO:0000256" key="3">
    <source>
        <dbReference type="ARBA" id="ARBA00022833"/>
    </source>
</evidence>
<proteinExistence type="predicted"/>